<evidence type="ECO:0000313" key="3">
    <source>
        <dbReference type="EMBL" id="MBD1380730.1"/>
    </source>
</evidence>
<name>A0A926NH71_9BACI</name>
<feature type="coiled-coil region" evidence="1">
    <location>
        <begin position="285"/>
        <end position="330"/>
    </location>
</feature>
<dbReference type="RefSeq" id="WP_191158332.1">
    <property type="nucleotide sequence ID" value="NZ_JACXAI010000012.1"/>
</dbReference>
<accession>A0A926NH71</accession>
<gene>
    <name evidence="3" type="ORF">IC621_10860</name>
</gene>
<proteinExistence type="predicted"/>
<keyword evidence="2" id="KW-1133">Transmembrane helix</keyword>
<sequence length="362" mass="42087">MVRYQLNREIIRKYLWELGIPMSVIIQFIATVISKILSKLFSLATVTFMGRMPSKDDSKVSLSALLSFYWLILCVGLILPSAVKSFIPFAPDDKTTIRFMTAGLVLLIPLIVGWVTTRIENYKDKSSRSFPHQLLMGYPYTMILGFLVVSLIITVPILKAPYIIYKNYLDSIKVMIHKGNFEKAILQVQQILTEREIRTKVETPPAIMQWLFKLLVWIEGEIFHQHMSKEMKVLKGEFAHKDFQINIYASDIAIIGKRSIATKIRAILSEELDEQNMYFSWDVQAHKIEDQIREYQQALSDEEEIPFTSIKELNENLKSLSLSEEEWNAIRRQLYQLESEILKKMYNRIPSIVTAEESTYVE</sequence>
<feature type="transmembrane region" description="Helical" evidence="2">
    <location>
        <begin position="137"/>
        <end position="158"/>
    </location>
</feature>
<keyword evidence="1" id="KW-0175">Coiled coil</keyword>
<keyword evidence="2" id="KW-0812">Transmembrane</keyword>
<evidence type="ECO:0000256" key="1">
    <source>
        <dbReference type="SAM" id="Coils"/>
    </source>
</evidence>
<protein>
    <submittedName>
        <fullName evidence="3">Uncharacterized protein</fullName>
    </submittedName>
</protein>
<dbReference type="EMBL" id="JACXAI010000012">
    <property type="protein sequence ID" value="MBD1380730.1"/>
    <property type="molecule type" value="Genomic_DNA"/>
</dbReference>
<keyword evidence="4" id="KW-1185">Reference proteome</keyword>
<comment type="caution">
    <text evidence="3">The sequence shown here is derived from an EMBL/GenBank/DDBJ whole genome shotgun (WGS) entry which is preliminary data.</text>
</comment>
<dbReference type="Proteomes" id="UP000626844">
    <property type="component" value="Unassembled WGS sequence"/>
</dbReference>
<organism evidence="3 4">
    <name type="scientific">Metabacillus arenae</name>
    <dbReference type="NCBI Taxonomy" id="2771434"/>
    <lineage>
        <taxon>Bacteria</taxon>
        <taxon>Bacillati</taxon>
        <taxon>Bacillota</taxon>
        <taxon>Bacilli</taxon>
        <taxon>Bacillales</taxon>
        <taxon>Bacillaceae</taxon>
        <taxon>Metabacillus</taxon>
    </lineage>
</organism>
<feature type="transmembrane region" description="Helical" evidence="2">
    <location>
        <begin position="99"/>
        <end position="117"/>
    </location>
</feature>
<dbReference type="AlphaFoldDB" id="A0A926NH71"/>
<evidence type="ECO:0000313" key="4">
    <source>
        <dbReference type="Proteomes" id="UP000626844"/>
    </source>
</evidence>
<keyword evidence="2" id="KW-0472">Membrane</keyword>
<reference evidence="3" key="1">
    <citation type="submission" date="2020-09" db="EMBL/GenBank/DDBJ databases">
        <title>A novel bacterium of genus Bacillus, isolated from South China Sea.</title>
        <authorList>
            <person name="Huang H."/>
            <person name="Mo K."/>
            <person name="Hu Y."/>
        </authorList>
    </citation>
    <scope>NUCLEOTIDE SEQUENCE</scope>
    <source>
        <strain evidence="3">IB182487</strain>
    </source>
</reference>
<feature type="transmembrane region" description="Helical" evidence="2">
    <location>
        <begin position="20"/>
        <end position="48"/>
    </location>
</feature>
<evidence type="ECO:0000256" key="2">
    <source>
        <dbReference type="SAM" id="Phobius"/>
    </source>
</evidence>
<feature type="transmembrane region" description="Helical" evidence="2">
    <location>
        <begin position="68"/>
        <end position="87"/>
    </location>
</feature>